<gene>
    <name evidence="2" type="ORF">DWE98_00050</name>
</gene>
<comment type="caution">
    <text evidence="2">The sequence shown here is derived from an EMBL/GenBank/DDBJ whole genome shotgun (WGS) entry which is preliminary data.</text>
</comment>
<name>A0A370LAN5_9HYPH</name>
<dbReference type="Proteomes" id="UP000255207">
    <property type="component" value="Unassembled WGS sequence"/>
</dbReference>
<feature type="region of interest" description="Disordered" evidence="1">
    <location>
        <begin position="1"/>
        <end position="24"/>
    </location>
</feature>
<accession>A0A370LAN5</accession>
<evidence type="ECO:0000256" key="1">
    <source>
        <dbReference type="SAM" id="MobiDB-lite"/>
    </source>
</evidence>
<protein>
    <submittedName>
        <fullName evidence="2">Uncharacterized protein</fullName>
    </submittedName>
</protein>
<dbReference type="EMBL" id="QQTP01000001">
    <property type="protein sequence ID" value="RDJ29022.1"/>
    <property type="molecule type" value="Genomic_DNA"/>
</dbReference>
<sequence length="74" mass="7917">MDGDQPERGDDGPPEIRSLPALSRARTGTYDSRLISAKSSVFKVDLALATLAIGGIVSMEKVAVTDQDRERTSP</sequence>
<organism evidence="2 3">
    <name type="scientific">Bosea caraganae</name>
    <dbReference type="NCBI Taxonomy" id="2763117"/>
    <lineage>
        <taxon>Bacteria</taxon>
        <taxon>Pseudomonadati</taxon>
        <taxon>Pseudomonadota</taxon>
        <taxon>Alphaproteobacteria</taxon>
        <taxon>Hyphomicrobiales</taxon>
        <taxon>Boseaceae</taxon>
        <taxon>Bosea</taxon>
    </lineage>
</organism>
<keyword evidence="3" id="KW-1185">Reference proteome</keyword>
<evidence type="ECO:0000313" key="2">
    <source>
        <dbReference type="EMBL" id="RDJ29022.1"/>
    </source>
</evidence>
<reference evidence="3" key="1">
    <citation type="submission" date="2018-07" db="EMBL/GenBank/DDBJ databases">
        <authorList>
            <person name="Safronova V.I."/>
            <person name="Chirak E.R."/>
            <person name="Sazanova A.L."/>
        </authorList>
    </citation>
    <scope>NUCLEOTIDE SEQUENCE [LARGE SCALE GENOMIC DNA]</scope>
    <source>
        <strain evidence="3">RCAM04685</strain>
    </source>
</reference>
<feature type="compositionally biased region" description="Basic and acidic residues" evidence="1">
    <location>
        <begin position="1"/>
        <end position="11"/>
    </location>
</feature>
<evidence type="ECO:0000313" key="3">
    <source>
        <dbReference type="Proteomes" id="UP000255207"/>
    </source>
</evidence>
<proteinExistence type="predicted"/>
<dbReference type="AlphaFoldDB" id="A0A370LAN5"/>